<comment type="caution">
    <text evidence="1">The sequence shown here is derived from an EMBL/GenBank/DDBJ whole genome shotgun (WGS) entry which is preliminary data.</text>
</comment>
<dbReference type="Proteomes" id="UP000053467">
    <property type="component" value="Unassembled WGS sequence"/>
</dbReference>
<evidence type="ECO:0000313" key="1">
    <source>
        <dbReference type="EMBL" id="KUK87403.1"/>
    </source>
</evidence>
<sequence length="266" mass="31041">MKRVYFFLLTIFLLLSCGKKLPPPSPDRIKPTVKNIYFFQDGKIKIETSEKVSSLDSIKVGYDDTTKNEKFYIDGKNIFLWYDQTKNVLKVDIFSISDLNGNKNNIKDLKVKGEKLKDTVPPKILKSSQNDTLITILFSENVKEIFFKIFPDDVVYKESLFDEKLVLKMNNDNIIQMVIDSICDLSGNIENDRWENYFFTDKLEEKFSLKLKTDKISKKFILLDMDGKILRENISDNNGIISFLYLKRGRYTVKGEDFIKDTLILE</sequence>
<proteinExistence type="predicted"/>
<dbReference type="EMBL" id="LGGX01000005">
    <property type="protein sequence ID" value="KUK87403.1"/>
    <property type="molecule type" value="Genomic_DNA"/>
</dbReference>
<evidence type="ECO:0000313" key="2">
    <source>
        <dbReference type="Proteomes" id="UP000053467"/>
    </source>
</evidence>
<protein>
    <recommendedName>
        <fullName evidence="3">Lipoprotein</fullName>
    </recommendedName>
</protein>
<gene>
    <name evidence="1" type="ORF">XE03_0801</name>
</gene>
<accession>A0A101I375</accession>
<dbReference type="AlphaFoldDB" id="A0A101I375"/>
<organism evidence="1 2">
    <name type="scientific">candidate division TA06 bacterium 34_109</name>
    <dbReference type="NCBI Taxonomy" id="1635277"/>
    <lineage>
        <taxon>Bacteria</taxon>
        <taxon>Bacteria division TA06</taxon>
    </lineage>
</organism>
<evidence type="ECO:0008006" key="3">
    <source>
        <dbReference type="Google" id="ProtNLM"/>
    </source>
</evidence>
<name>A0A101I375_UNCT6</name>
<dbReference type="PROSITE" id="PS51257">
    <property type="entry name" value="PROKAR_LIPOPROTEIN"/>
    <property type="match status" value="1"/>
</dbReference>
<reference evidence="2" key="1">
    <citation type="journal article" date="2015" name="MBio">
        <title>Genome-Resolved Metagenomic Analysis Reveals Roles for Candidate Phyla and Other Microbial Community Members in Biogeochemical Transformations in Oil Reservoirs.</title>
        <authorList>
            <person name="Hu P."/>
            <person name="Tom L."/>
            <person name="Singh A."/>
            <person name="Thomas B.C."/>
            <person name="Baker B.J."/>
            <person name="Piceno Y.M."/>
            <person name="Andersen G.L."/>
            <person name="Banfield J.F."/>
        </authorList>
    </citation>
    <scope>NUCLEOTIDE SEQUENCE [LARGE SCALE GENOMIC DNA]</scope>
</reference>